<dbReference type="InterPro" id="IPR024775">
    <property type="entry name" value="DinB-like"/>
</dbReference>
<organism evidence="2 3">
    <name type="scientific">Flavobacterium orientale</name>
    <dbReference type="NCBI Taxonomy" id="1756020"/>
    <lineage>
        <taxon>Bacteria</taxon>
        <taxon>Pseudomonadati</taxon>
        <taxon>Bacteroidota</taxon>
        <taxon>Flavobacteriia</taxon>
        <taxon>Flavobacteriales</taxon>
        <taxon>Flavobacteriaceae</taxon>
        <taxon>Flavobacterium</taxon>
    </lineage>
</organism>
<sequence length="184" mass="21516">MESEKMLQVLIEQTRKNSNHAEQLKNYDLATLTWKDHPDSWNILECLEHLNLYGAFYLPQIEHKIKTATSHGEPEFTSSFLGDYFAKSMLPKEKMVKMKTFKSKNPIRTQLDKKVIDQFLLQQLQLLDLLNQSRNVSLNAVKITTTLSFLTLKLGDTFRFLINHNVRHLHQVDGVLAKMEMTRR</sequence>
<dbReference type="Gene3D" id="1.20.120.450">
    <property type="entry name" value="dinb family like domain"/>
    <property type="match status" value="1"/>
</dbReference>
<dbReference type="SUPFAM" id="SSF109854">
    <property type="entry name" value="DinB/YfiT-like putative metalloenzymes"/>
    <property type="match status" value="1"/>
</dbReference>
<dbReference type="Proteomes" id="UP000625735">
    <property type="component" value="Unassembled WGS sequence"/>
</dbReference>
<evidence type="ECO:0000259" key="1">
    <source>
        <dbReference type="Pfam" id="PF12867"/>
    </source>
</evidence>
<protein>
    <recommendedName>
        <fullName evidence="1">DinB-like domain-containing protein</fullName>
    </recommendedName>
</protein>
<dbReference type="Pfam" id="PF12867">
    <property type="entry name" value="DinB_2"/>
    <property type="match status" value="1"/>
</dbReference>
<dbReference type="InterPro" id="IPR034660">
    <property type="entry name" value="DinB/YfiT-like"/>
</dbReference>
<comment type="caution">
    <text evidence="2">The sequence shown here is derived from an EMBL/GenBank/DDBJ whole genome shotgun (WGS) entry which is preliminary data.</text>
</comment>
<reference evidence="2" key="1">
    <citation type="journal article" date="2014" name="Int. J. Syst. Evol. Microbiol.">
        <title>Complete genome sequence of Corynebacterium casei LMG S-19264T (=DSM 44701T), isolated from a smear-ripened cheese.</title>
        <authorList>
            <consortium name="US DOE Joint Genome Institute (JGI-PGF)"/>
            <person name="Walter F."/>
            <person name="Albersmeier A."/>
            <person name="Kalinowski J."/>
            <person name="Ruckert C."/>
        </authorList>
    </citation>
    <scope>NUCLEOTIDE SEQUENCE</scope>
    <source>
        <strain evidence="2">CGMCC 1.12506</strain>
    </source>
</reference>
<dbReference type="EMBL" id="BMFG01000002">
    <property type="protein sequence ID" value="GGD18501.1"/>
    <property type="molecule type" value="Genomic_DNA"/>
</dbReference>
<proteinExistence type="predicted"/>
<keyword evidence="3" id="KW-1185">Reference proteome</keyword>
<evidence type="ECO:0000313" key="2">
    <source>
        <dbReference type="EMBL" id="GGD18501.1"/>
    </source>
</evidence>
<reference evidence="2" key="2">
    <citation type="submission" date="2020-09" db="EMBL/GenBank/DDBJ databases">
        <authorList>
            <person name="Sun Q."/>
            <person name="Zhou Y."/>
        </authorList>
    </citation>
    <scope>NUCLEOTIDE SEQUENCE</scope>
    <source>
        <strain evidence="2">CGMCC 1.12506</strain>
    </source>
</reference>
<evidence type="ECO:0000313" key="3">
    <source>
        <dbReference type="Proteomes" id="UP000625735"/>
    </source>
</evidence>
<accession>A0A916XX18</accession>
<dbReference type="AlphaFoldDB" id="A0A916XX18"/>
<name>A0A916XX18_9FLAO</name>
<feature type="domain" description="DinB-like" evidence="1">
    <location>
        <begin position="11"/>
        <end position="172"/>
    </location>
</feature>
<gene>
    <name evidence="2" type="ORF">GCM10011343_06400</name>
</gene>